<dbReference type="PANTHER" id="PTHR10819:SF3">
    <property type="entry name" value="PHOSPHOTRIESTERASE-RELATED PROTEIN"/>
    <property type="match status" value="1"/>
</dbReference>
<feature type="binding site" description="via carbamate group" evidence="4">
    <location>
        <position position="256"/>
    </location>
    <ligand>
        <name>Zn(2+)</name>
        <dbReference type="ChEBI" id="CHEBI:29105"/>
        <label>1</label>
    </ligand>
</feature>
<reference evidence="6 7" key="1">
    <citation type="submission" date="2016-10" db="EMBL/GenBank/DDBJ databases">
        <authorList>
            <person name="de Groot N.N."/>
        </authorList>
    </citation>
    <scope>NUCLEOTIDE SEQUENCE [LARGE SCALE GENOMIC DNA]</scope>
    <source>
        <strain evidence="6 7">DSM 23421</strain>
    </source>
</reference>
<sequence>MRQFLYCSLLLFVLSWSSGEAKVTIEDIHLDKLEYISLIKRSGNYPLIQIYLMKYRPTTILFSSMLLVFLSIGCRFDKKMESAENQMRDATSIDREYSPEAIILGFFPPDGTRNPTALSQINTVKGPIDISELGVSLTHEHIMSNYGKEINKTSNYDSVQLFNQVIPYLKNLKSLGVNSIFDCTTEYFGRRVDLLKRISEATDIQIITNTGFYGAADDRYIPEFAYGASAKAISDLWIDEFKNGIQGTDIKPGFIKLAFDDGKPPSDIDKKLFEAGILTHLNTGLTLAVHTGSNREALESQMQLLKDNDIHPSAWIWTHANKFKDDIVLLDLAAKGAWISLDGVNQSNISEYIRRLNLFKQKKLLHKILLSHDGNGFPSGDPIRGFEVIFKGLIPEMLTNGFTEDDIHQILVRNPKEAFQMRIRKNDD</sequence>
<dbReference type="OrthoDB" id="105927at2"/>
<protein>
    <submittedName>
        <fullName evidence="6">Phosphotriesterase-related protein</fullName>
    </submittedName>
</protein>
<comment type="similarity">
    <text evidence="5">Belongs to the metallo-dependent hydrolases superfamily. Phosphotriesterase family.</text>
</comment>
<evidence type="ECO:0000256" key="1">
    <source>
        <dbReference type="ARBA" id="ARBA00022723"/>
    </source>
</evidence>
<evidence type="ECO:0000313" key="6">
    <source>
        <dbReference type="EMBL" id="SDF12253.1"/>
    </source>
</evidence>
<dbReference type="SUPFAM" id="SSF51556">
    <property type="entry name" value="Metallo-dependent hydrolases"/>
    <property type="match status" value="1"/>
</dbReference>
<evidence type="ECO:0000256" key="3">
    <source>
        <dbReference type="PIRSR" id="PIRSR601559-50"/>
    </source>
</evidence>
<proteinExistence type="inferred from homology"/>
<evidence type="ECO:0000313" key="7">
    <source>
        <dbReference type="Proteomes" id="UP000199109"/>
    </source>
</evidence>
<evidence type="ECO:0000256" key="4">
    <source>
        <dbReference type="PIRSR" id="PIRSR601559-51"/>
    </source>
</evidence>
<dbReference type="Gene3D" id="3.20.20.140">
    <property type="entry name" value="Metal-dependent hydrolases"/>
    <property type="match status" value="1"/>
</dbReference>
<feature type="binding site" evidence="4">
    <location>
        <position position="139"/>
    </location>
    <ligand>
        <name>Zn(2+)</name>
        <dbReference type="ChEBI" id="CHEBI:29105"/>
        <label>1</label>
    </ligand>
</feature>
<gene>
    <name evidence="6" type="ORF">SAMN05421636_11235</name>
</gene>
<dbReference type="InterPro" id="IPR001559">
    <property type="entry name" value="Phosphotriesterase"/>
</dbReference>
<keyword evidence="2" id="KW-0378">Hydrolase</keyword>
<dbReference type="PROSITE" id="PS51347">
    <property type="entry name" value="PHOSPHOTRIESTERASE_2"/>
    <property type="match status" value="1"/>
</dbReference>
<evidence type="ECO:0000256" key="5">
    <source>
        <dbReference type="PROSITE-ProRule" id="PRU00679"/>
    </source>
</evidence>
<dbReference type="GO" id="GO:0008270">
    <property type="term" value="F:zinc ion binding"/>
    <property type="evidence" value="ECO:0007669"/>
    <property type="project" value="InterPro"/>
</dbReference>
<feature type="binding site" evidence="4">
    <location>
        <position position="373"/>
    </location>
    <ligand>
        <name>Zn(2+)</name>
        <dbReference type="ChEBI" id="CHEBI:29105"/>
        <label>1</label>
    </ligand>
</feature>
<dbReference type="GO" id="GO:0016787">
    <property type="term" value="F:hydrolase activity"/>
    <property type="evidence" value="ECO:0007669"/>
    <property type="project" value="UniProtKB-KW"/>
</dbReference>
<comment type="cofactor">
    <cofactor evidence="4">
        <name>a divalent metal cation</name>
        <dbReference type="ChEBI" id="CHEBI:60240"/>
    </cofactor>
    <text evidence="4">Binds 2 divalent metal cations per subunit.</text>
</comment>
<feature type="modified residue" description="N6-carboxylysine" evidence="3 5">
    <location>
        <position position="256"/>
    </location>
</feature>
<keyword evidence="7" id="KW-1185">Reference proteome</keyword>
<dbReference type="AlphaFoldDB" id="A0A1G7IHY0"/>
<dbReference type="EMBL" id="FNAO01000012">
    <property type="protein sequence ID" value="SDF12253.1"/>
    <property type="molecule type" value="Genomic_DNA"/>
</dbReference>
<feature type="binding site" evidence="4">
    <location>
        <position position="319"/>
    </location>
    <ligand>
        <name>Zn(2+)</name>
        <dbReference type="ChEBI" id="CHEBI:29105"/>
        <label>2</label>
    </ligand>
</feature>
<accession>A0A1G7IHY0</accession>
<dbReference type="Pfam" id="PF02126">
    <property type="entry name" value="PTE"/>
    <property type="match status" value="1"/>
</dbReference>
<name>A0A1G7IHY0_9FLAO</name>
<dbReference type="PANTHER" id="PTHR10819">
    <property type="entry name" value="PHOSPHOTRIESTERASE-RELATED"/>
    <property type="match status" value="1"/>
</dbReference>
<dbReference type="STRING" id="641691.SAMN05421636_11235"/>
<feature type="binding site" description="via carbamate group" evidence="4">
    <location>
        <position position="256"/>
    </location>
    <ligand>
        <name>Zn(2+)</name>
        <dbReference type="ChEBI" id="CHEBI:29105"/>
        <label>2</label>
    </ligand>
</feature>
<dbReference type="InterPro" id="IPR032466">
    <property type="entry name" value="Metal_Hydrolase"/>
</dbReference>
<evidence type="ECO:0000256" key="2">
    <source>
        <dbReference type="ARBA" id="ARBA00022801"/>
    </source>
</evidence>
<keyword evidence="1 4" id="KW-0479">Metal-binding</keyword>
<dbReference type="Proteomes" id="UP000199109">
    <property type="component" value="Unassembled WGS sequence"/>
</dbReference>
<feature type="binding site" evidence="4">
    <location>
        <position position="290"/>
    </location>
    <ligand>
        <name>Zn(2+)</name>
        <dbReference type="ChEBI" id="CHEBI:29105"/>
        <label>2</label>
    </ligand>
</feature>
<organism evidence="6 7">
    <name type="scientific">Pricia antarctica</name>
    <dbReference type="NCBI Taxonomy" id="641691"/>
    <lineage>
        <taxon>Bacteria</taxon>
        <taxon>Pseudomonadati</taxon>
        <taxon>Bacteroidota</taxon>
        <taxon>Flavobacteriia</taxon>
        <taxon>Flavobacteriales</taxon>
        <taxon>Flavobacteriaceae</taxon>
        <taxon>Pricia</taxon>
    </lineage>
</organism>
<feature type="binding site" evidence="4">
    <location>
        <position position="141"/>
    </location>
    <ligand>
        <name>Zn(2+)</name>
        <dbReference type="ChEBI" id="CHEBI:29105"/>
        <label>1</label>
    </ligand>
</feature>